<dbReference type="InterPro" id="IPR001173">
    <property type="entry name" value="Glyco_trans_2-like"/>
</dbReference>
<dbReference type="CDD" id="cd04186">
    <property type="entry name" value="GT_2_like_c"/>
    <property type="match status" value="1"/>
</dbReference>
<reference evidence="5 6" key="1">
    <citation type="journal article" date="2016" name="Nat. Commun.">
        <title>Thousands of microbial genomes shed light on interconnected biogeochemical processes in an aquifer system.</title>
        <authorList>
            <person name="Anantharaman K."/>
            <person name="Brown C.T."/>
            <person name="Hug L.A."/>
            <person name="Sharon I."/>
            <person name="Castelle C.J."/>
            <person name="Probst A.J."/>
            <person name="Thomas B.C."/>
            <person name="Singh A."/>
            <person name="Wilkins M.J."/>
            <person name="Karaoz U."/>
            <person name="Brodie E.L."/>
            <person name="Williams K.H."/>
            <person name="Hubbard S.S."/>
            <person name="Banfield J.F."/>
        </authorList>
    </citation>
    <scope>NUCLEOTIDE SEQUENCE [LARGE SCALE GENOMIC DNA]</scope>
</reference>
<evidence type="ECO:0000313" key="5">
    <source>
        <dbReference type="EMBL" id="OGM54272.1"/>
    </source>
</evidence>
<proteinExistence type="inferred from homology"/>
<dbReference type="AlphaFoldDB" id="A0A1F8AR93"/>
<accession>A0A1F8AR93</accession>
<dbReference type="Proteomes" id="UP000178603">
    <property type="component" value="Unassembled WGS sequence"/>
</dbReference>
<comment type="similarity">
    <text evidence="1">Belongs to the glycosyltransferase 2 family.</text>
</comment>
<evidence type="ECO:0000259" key="4">
    <source>
        <dbReference type="Pfam" id="PF00535"/>
    </source>
</evidence>
<dbReference type="PANTHER" id="PTHR43179:SF12">
    <property type="entry name" value="GALACTOFURANOSYLTRANSFERASE GLFT2"/>
    <property type="match status" value="1"/>
</dbReference>
<comment type="caution">
    <text evidence="5">The sequence shown here is derived from an EMBL/GenBank/DDBJ whole genome shotgun (WGS) entry which is preliminary data.</text>
</comment>
<organism evidence="5 6">
    <name type="scientific">Candidatus Woesebacteria bacterium RIFCSPHIGHO2_12_FULL_41_24</name>
    <dbReference type="NCBI Taxonomy" id="1802510"/>
    <lineage>
        <taxon>Bacteria</taxon>
        <taxon>Candidatus Woeseibacteriota</taxon>
    </lineage>
</organism>
<keyword evidence="3" id="KW-0808">Transferase</keyword>
<gene>
    <name evidence="5" type="ORF">A3E44_01945</name>
</gene>
<evidence type="ECO:0000256" key="2">
    <source>
        <dbReference type="ARBA" id="ARBA00022676"/>
    </source>
</evidence>
<protein>
    <recommendedName>
        <fullName evidence="4">Glycosyltransferase 2-like domain-containing protein</fullName>
    </recommendedName>
</protein>
<dbReference type="GO" id="GO:0016757">
    <property type="term" value="F:glycosyltransferase activity"/>
    <property type="evidence" value="ECO:0007669"/>
    <property type="project" value="UniProtKB-KW"/>
</dbReference>
<evidence type="ECO:0000313" key="6">
    <source>
        <dbReference type="Proteomes" id="UP000178603"/>
    </source>
</evidence>
<name>A0A1F8AR93_9BACT</name>
<keyword evidence="2" id="KW-0328">Glycosyltransferase</keyword>
<evidence type="ECO:0000256" key="1">
    <source>
        <dbReference type="ARBA" id="ARBA00006739"/>
    </source>
</evidence>
<dbReference type="SUPFAM" id="SSF53448">
    <property type="entry name" value="Nucleotide-diphospho-sugar transferases"/>
    <property type="match status" value="1"/>
</dbReference>
<dbReference type="Pfam" id="PF00535">
    <property type="entry name" value="Glycos_transf_2"/>
    <property type="match status" value="1"/>
</dbReference>
<sequence length="294" mass="33518">MRVSVVVVNWSGIELLKKNFPYLIISANYTKNLIYEVIVVDNGSTDDSVSYLRGLNFSKLKIIENRKNFGFTAAVNQGVRLATGEIICSLNNDVRPTKNFLEKALNLFSDNRVFAVSLHEKGEGPPQGKFEHGFVEFTRGQESNEIQNTFWVSGGSGLFRKNVWDKLGGFAKMFTPGYWEDLDICFRAVKRGYSLLWAPEALVYHQHESTSKRLSKSYIDLIKERNQLLMIWKNVTSVRLINSHLFGLLRRLFSHPGYAKVVVFAALKLPVVFKCRKKEKNECIVTDEEVLGIP</sequence>
<dbReference type="EMBL" id="MGGW01000016">
    <property type="protein sequence ID" value="OGM54272.1"/>
    <property type="molecule type" value="Genomic_DNA"/>
</dbReference>
<dbReference type="InterPro" id="IPR029044">
    <property type="entry name" value="Nucleotide-diphossugar_trans"/>
</dbReference>
<evidence type="ECO:0000256" key="3">
    <source>
        <dbReference type="ARBA" id="ARBA00022679"/>
    </source>
</evidence>
<dbReference type="PANTHER" id="PTHR43179">
    <property type="entry name" value="RHAMNOSYLTRANSFERASE WBBL"/>
    <property type="match status" value="1"/>
</dbReference>
<dbReference type="Gene3D" id="3.90.550.10">
    <property type="entry name" value="Spore Coat Polysaccharide Biosynthesis Protein SpsA, Chain A"/>
    <property type="match status" value="1"/>
</dbReference>
<feature type="domain" description="Glycosyltransferase 2-like" evidence="4">
    <location>
        <begin position="31"/>
        <end position="163"/>
    </location>
</feature>